<protein>
    <recommendedName>
        <fullName evidence="3">Prepilin type IV endopeptidase peptidase domain-containing protein</fullName>
    </recommendedName>
</protein>
<evidence type="ECO:0000313" key="4">
    <source>
        <dbReference type="EMBL" id="GGO91644.1"/>
    </source>
</evidence>
<organism evidence="4 5">
    <name type="scientific">Nocardioides phosphati</name>
    <dbReference type="NCBI Taxonomy" id="1867775"/>
    <lineage>
        <taxon>Bacteria</taxon>
        <taxon>Bacillati</taxon>
        <taxon>Actinomycetota</taxon>
        <taxon>Actinomycetes</taxon>
        <taxon>Propionibacteriales</taxon>
        <taxon>Nocardioidaceae</taxon>
        <taxon>Nocardioides</taxon>
    </lineage>
</organism>
<sequence>MHPVVAAWCAVVAGVSGWFVPALVARLPEPPAPDVAEGEEPPTPKIPYADLAAAPGLAWKAALAAAAAGAAFGAVLGADWSLLFLLYLCPVGVALGYVDWRLRLLPTALIRPSYLVVGVLLVAAALLEGEPRRLLHAIIGLVVLRGLYWLLWRFTPGMGFGDVRLAGVIGLVLGHAGWSALLVGGYAGFLLGVILWVPMRLLRLTTDRSLPFGPFMLVGVVVGVVWQTVVA</sequence>
<evidence type="ECO:0000313" key="5">
    <source>
        <dbReference type="Proteomes" id="UP000655410"/>
    </source>
</evidence>
<dbReference type="RefSeq" id="WP_188784472.1">
    <property type="nucleotide sequence ID" value="NZ_BMNI01000007.1"/>
</dbReference>
<feature type="transmembrane region" description="Helical" evidence="2">
    <location>
        <begin position="108"/>
        <end position="127"/>
    </location>
</feature>
<feature type="transmembrane region" description="Helical" evidence="2">
    <location>
        <begin position="172"/>
        <end position="197"/>
    </location>
</feature>
<accession>A0ABQ2NCY3</accession>
<comment type="similarity">
    <text evidence="1">Belongs to the peptidase A24 family.</text>
</comment>
<keyword evidence="5" id="KW-1185">Reference proteome</keyword>
<feature type="transmembrane region" description="Helical" evidence="2">
    <location>
        <begin position="134"/>
        <end position="152"/>
    </location>
</feature>
<proteinExistence type="inferred from homology"/>
<feature type="transmembrane region" description="Helical" evidence="2">
    <location>
        <begin position="57"/>
        <end position="76"/>
    </location>
</feature>
<dbReference type="InterPro" id="IPR000045">
    <property type="entry name" value="Prepilin_IV_endopep_pep"/>
</dbReference>
<comment type="caution">
    <text evidence="4">The sequence shown here is derived from an EMBL/GenBank/DDBJ whole genome shotgun (WGS) entry which is preliminary data.</text>
</comment>
<dbReference type="PANTHER" id="PTHR30487">
    <property type="entry name" value="TYPE 4 PREPILIN-LIKE PROTEINS LEADER PEPTIDE-PROCESSING ENZYME"/>
    <property type="match status" value="1"/>
</dbReference>
<reference evidence="5" key="1">
    <citation type="journal article" date="2019" name="Int. J. Syst. Evol. Microbiol.">
        <title>The Global Catalogue of Microorganisms (GCM) 10K type strain sequencing project: providing services to taxonomists for standard genome sequencing and annotation.</title>
        <authorList>
            <consortium name="The Broad Institute Genomics Platform"/>
            <consortium name="The Broad Institute Genome Sequencing Center for Infectious Disease"/>
            <person name="Wu L."/>
            <person name="Ma J."/>
        </authorList>
    </citation>
    <scope>NUCLEOTIDE SEQUENCE [LARGE SCALE GENOMIC DNA]</scope>
    <source>
        <strain evidence="5">CGMCC 4.7371</strain>
    </source>
</reference>
<dbReference type="InterPro" id="IPR050882">
    <property type="entry name" value="Prepilin_peptidase/N-MTase"/>
</dbReference>
<evidence type="ECO:0000256" key="1">
    <source>
        <dbReference type="ARBA" id="ARBA00005801"/>
    </source>
</evidence>
<dbReference type="Proteomes" id="UP000655410">
    <property type="component" value="Unassembled WGS sequence"/>
</dbReference>
<dbReference type="Pfam" id="PF01478">
    <property type="entry name" value="Peptidase_A24"/>
    <property type="match status" value="1"/>
</dbReference>
<evidence type="ECO:0000259" key="3">
    <source>
        <dbReference type="Pfam" id="PF01478"/>
    </source>
</evidence>
<dbReference type="EMBL" id="BMNI01000007">
    <property type="protein sequence ID" value="GGO91644.1"/>
    <property type="molecule type" value="Genomic_DNA"/>
</dbReference>
<gene>
    <name evidence="4" type="ORF">GCM10011584_26220</name>
</gene>
<feature type="transmembrane region" description="Helical" evidence="2">
    <location>
        <begin position="209"/>
        <end position="229"/>
    </location>
</feature>
<keyword evidence="2" id="KW-0472">Membrane</keyword>
<keyword evidence="2" id="KW-0812">Transmembrane</keyword>
<feature type="domain" description="Prepilin type IV endopeptidase peptidase" evidence="3">
    <location>
        <begin position="88"/>
        <end position="196"/>
    </location>
</feature>
<name>A0ABQ2NCY3_9ACTN</name>
<keyword evidence="2" id="KW-1133">Transmembrane helix</keyword>
<evidence type="ECO:0000256" key="2">
    <source>
        <dbReference type="SAM" id="Phobius"/>
    </source>
</evidence>
<feature type="transmembrane region" description="Helical" evidence="2">
    <location>
        <begin position="83"/>
        <end position="102"/>
    </location>
</feature>
<dbReference type="Gene3D" id="1.20.120.1220">
    <property type="match status" value="1"/>
</dbReference>
<dbReference type="PANTHER" id="PTHR30487:SF0">
    <property type="entry name" value="PREPILIN LEADER PEPTIDASE_N-METHYLTRANSFERASE-RELATED"/>
    <property type="match status" value="1"/>
</dbReference>